<dbReference type="GO" id="GO:0016787">
    <property type="term" value="F:hydrolase activity"/>
    <property type="evidence" value="ECO:0007669"/>
    <property type="project" value="UniProtKB-KW"/>
</dbReference>
<dbReference type="Gene3D" id="3.90.850.10">
    <property type="entry name" value="Fumarylacetoacetase-like, C-terminal domain"/>
    <property type="match status" value="1"/>
</dbReference>
<dbReference type="RefSeq" id="WP_156241896.1">
    <property type="nucleotide sequence ID" value="NZ_BAAAZL010000004.1"/>
</dbReference>
<keyword evidence="2" id="KW-0479">Metal-binding</keyword>
<dbReference type="SUPFAM" id="SSF56529">
    <property type="entry name" value="FAH"/>
    <property type="match status" value="1"/>
</dbReference>
<dbReference type="InterPro" id="IPR011234">
    <property type="entry name" value="Fumarylacetoacetase-like_C"/>
</dbReference>
<name>A0A6I6DZL9_9MICO</name>
<dbReference type="EMBL" id="CP032550">
    <property type="protein sequence ID" value="QGU27404.1"/>
    <property type="molecule type" value="Genomic_DNA"/>
</dbReference>
<dbReference type="GO" id="GO:0044281">
    <property type="term" value="P:small molecule metabolic process"/>
    <property type="evidence" value="ECO:0007669"/>
    <property type="project" value="UniProtKB-ARBA"/>
</dbReference>
<evidence type="ECO:0000313" key="5">
    <source>
        <dbReference type="EMBL" id="QGU27404.1"/>
    </source>
</evidence>
<dbReference type="PANTHER" id="PTHR42796:SF4">
    <property type="entry name" value="FUMARYLACETOACETATE HYDROLASE DOMAIN-CONTAINING PROTEIN 2A"/>
    <property type="match status" value="1"/>
</dbReference>
<dbReference type="GO" id="GO:0046872">
    <property type="term" value="F:metal ion binding"/>
    <property type="evidence" value="ECO:0007669"/>
    <property type="project" value="UniProtKB-KW"/>
</dbReference>
<dbReference type="InterPro" id="IPR036663">
    <property type="entry name" value="Fumarylacetoacetase_C_sf"/>
</dbReference>
<feature type="domain" description="Rv2993c-like N-terminal" evidence="4">
    <location>
        <begin position="1"/>
        <end position="53"/>
    </location>
</feature>
<dbReference type="KEGG" id="moj:D7D94_06770"/>
<evidence type="ECO:0000256" key="2">
    <source>
        <dbReference type="ARBA" id="ARBA00022723"/>
    </source>
</evidence>
<organism evidence="5 6">
    <name type="scientific">Microbacterium oryzae</name>
    <dbReference type="NCBI Taxonomy" id="743009"/>
    <lineage>
        <taxon>Bacteria</taxon>
        <taxon>Bacillati</taxon>
        <taxon>Actinomycetota</taxon>
        <taxon>Actinomycetes</taxon>
        <taxon>Micrococcales</taxon>
        <taxon>Microbacteriaceae</taxon>
        <taxon>Microbacterium</taxon>
    </lineage>
</organism>
<evidence type="ECO:0000313" key="6">
    <source>
        <dbReference type="Proteomes" id="UP000422989"/>
    </source>
</evidence>
<accession>A0A6I6DZL9</accession>
<gene>
    <name evidence="5" type="ORF">D7D94_06770</name>
</gene>
<evidence type="ECO:0000256" key="1">
    <source>
        <dbReference type="ARBA" id="ARBA00010211"/>
    </source>
</evidence>
<reference evidence="5 6" key="1">
    <citation type="submission" date="2018-09" db="EMBL/GenBank/DDBJ databases">
        <title>Whole genome sequencing of Microbacterium oryzae strain MB-10T.</title>
        <authorList>
            <person name="Das S.K."/>
        </authorList>
    </citation>
    <scope>NUCLEOTIDE SEQUENCE [LARGE SCALE GENOMIC DNA]</scope>
    <source>
        <strain evidence="5 6">MB-10</strain>
    </source>
</reference>
<evidence type="ECO:0000259" key="4">
    <source>
        <dbReference type="Pfam" id="PF10370"/>
    </source>
</evidence>
<keyword evidence="5" id="KW-0378">Hydrolase</keyword>
<proteinExistence type="inferred from homology"/>
<comment type="similarity">
    <text evidence="1">Belongs to the FAH family.</text>
</comment>
<dbReference type="OrthoDB" id="9805307at2"/>
<protein>
    <submittedName>
        <fullName evidence="5">Fumarylacetoacetate hydrolase family protein</fullName>
    </submittedName>
</protein>
<dbReference type="InterPro" id="IPR018833">
    <property type="entry name" value="Rv2993c-like_N"/>
</dbReference>
<sequence>MRLARIATADGPRFATSVEGGWQPVADPFTAFAAGSPPAVLGAPVADAELLAPTAPAVIVGIGQPASPGGRIVAWLKSPRSVVASGVDVIARRDAGRVVVEGEVALVIGRDTAGLTVDNAAEYVLGVTAVNDVSSPDREDPKNFEVKGGRGYTPLGPWIETEFDLDRVDMSVRIDGVERVRTGSHELAASAAECLAYVTHWVELGPGDIVMTGAPRSAFAIEPEALVEIDVAGVPLRTRFR</sequence>
<dbReference type="Proteomes" id="UP000422989">
    <property type="component" value="Chromosome"/>
</dbReference>
<feature type="domain" description="Fumarylacetoacetase-like C-terminal" evidence="3">
    <location>
        <begin position="73"/>
        <end position="234"/>
    </location>
</feature>
<keyword evidence="6" id="KW-1185">Reference proteome</keyword>
<dbReference type="PANTHER" id="PTHR42796">
    <property type="entry name" value="FUMARYLACETOACETATE HYDROLASE DOMAIN-CONTAINING PROTEIN 2A-RELATED"/>
    <property type="match status" value="1"/>
</dbReference>
<dbReference type="Pfam" id="PF01557">
    <property type="entry name" value="FAA_hydrolase"/>
    <property type="match status" value="1"/>
</dbReference>
<dbReference type="Pfam" id="PF10370">
    <property type="entry name" value="Rv2993c-like_N"/>
    <property type="match status" value="1"/>
</dbReference>
<dbReference type="AlphaFoldDB" id="A0A6I6DZL9"/>
<evidence type="ECO:0000259" key="3">
    <source>
        <dbReference type="Pfam" id="PF01557"/>
    </source>
</evidence>
<dbReference type="InterPro" id="IPR051121">
    <property type="entry name" value="FAH"/>
</dbReference>